<name>A0A2G9I139_9LAMI</name>
<keyword evidence="7" id="KW-1185">Reference proteome</keyword>
<gene>
    <name evidence="6" type="ORF">CDL12_03790</name>
</gene>
<dbReference type="EMBL" id="NKXS01000562">
    <property type="protein sequence ID" value="PIN23487.1"/>
    <property type="molecule type" value="Genomic_DNA"/>
</dbReference>
<sequence>MVQMGDNLVVGCHCTADVKDCMLKVESLKYAEEACYNGILIIKAFSSGLEIGSCNWSITSPKGSIGYISSSVFSPVVAMSFNYKAFQRSDVILCSDFSSCNAPDKYDDDNNCSDPPGDDFSSSSDGDVNAEESAMLLSSDEYLEEMEKLDFICSCSMDSIKAGGSVLIPIGRLGIILQLLERFALALASEDMKVPIFVVSSVAEELMAFTNIIPEWLCNQLQDRLFSGQPLFTHMEMLKDGRLFLFPALHSLKLLKIWQEPCIVFCPHWSLRLGPVIHLLRRWSKDKNSLLVMEEGVDASLALLPFKPMEMKVIQCSFLSGMQLQKSHRLLKILQPKHVLFPEVLKQDDGPSETSFPFSYYSENKTLHIPYAKEDSELDIEIELACRLQYMTLKQKDMNVSRLKGELVVERGSYRLSLGNDKLMSSQTGPVLYFGKIDLNGFLMELQKKGMKFTVDEVKGDRGSHKAYLVHVLEPGEALIELREAQTLISTADENLASLISQAVCGVLDCI</sequence>
<keyword evidence="4" id="KW-0539">Nucleus</keyword>
<dbReference type="OrthoDB" id="5600060at2759"/>
<dbReference type="STRING" id="429701.A0A2G9I139"/>
<dbReference type="InterPro" id="IPR027074">
    <property type="entry name" value="Integrator_9su"/>
</dbReference>
<dbReference type="Gene3D" id="3.40.50.10890">
    <property type="match status" value="1"/>
</dbReference>
<dbReference type="Proteomes" id="UP000231279">
    <property type="component" value="Unassembled WGS sequence"/>
</dbReference>
<evidence type="ECO:0000256" key="1">
    <source>
        <dbReference type="ARBA" id="ARBA00004123"/>
    </source>
</evidence>
<dbReference type="SMART" id="SM01027">
    <property type="entry name" value="Beta-Casp"/>
    <property type="match status" value="1"/>
</dbReference>
<feature type="domain" description="Beta-Casp" evidence="5">
    <location>
        <begin position="176"/>
        <end position="301"/>
    </location>
</feature>
<keyword evidence="3" id="KW-0963">Cytoplasm</keyword>
<dbReference type="PANTHER" id="PTHR46094:SF1">
    <property type="entry name" value="INTEGRATOR COMPLEX SUBUNIT 9"/>
    <property type="match status" value="1"/>
</dbReference>
<dbReference type="InterPro" id="IPR036866">
    <property type="entry name" value="RibonucZ/Hydroxyglut_hydro"/>
</dbReference>
<dbReference type="AlphaFoldDB" id="A0A2G9I139"/>
<evidence type="ECO:0000313" key="6">
    <source>
        <dbReference type="EMBL" id="PIN23487.1"/>
    </source>
</evidence>
<protein>
    <submittedName>
        <fullName evidence="6">Putative cleavage and polyadenylation specificity factor (CPSF subunit)</fullName>
    </submittedName>
</protein>
<organism evidence="6 7">
    <name type="scientific">Handroanthus impetiginosus</name>
    <dbReference type="NCBI Taxonomy" id="429701"/>
    <lineage>
        <taxon>Eukaryota</taxon>
        <taxon>Viridiplantae</taxon>
        <taxon>Streptophyta</taxon>
        <taxon>Embryophyta</taxon>
        <taxon>Tracheophyta</taxon>
        <taxon>Spermatophyta</taxon>
        <taxon>Magnoliopsida</taxon>
        <taxon>eudicotyledons</taxon>
        <taxon>Gunneridae</taxon>
        <taxon>Pentapetalae</taxon>
        <taxon>asterids</taxon>
        <taxon>lamiids</taxon>
        <taxon>Lamiales</taxon>
        <taxon>Bignoniaceae</taxon>
        <taxon>Crescentiina</taxon>
        <taxon>Tabebuia alliance</taxon>
        <taxon>Handroanthus</taxon>
    </lineage>
</organism>
<dbReference type="GO" id="GO:0034472">
    <property type="term" value="P:snRNA 3'-end processing"/>
    <property type="evidence" value="ECO:0007669"/>
    <property type="project" value="TreeGrafter"/>
</dbReference>
<dbReference type="GO" id="GO:0032039">
    <property type="term" value="C:integrator complex"/>
    <property type="evidence" value="ECO:0007669"/>
    <property type="project" value="InterPro"/>
</dbReference>
<evidence type="ECO:0000256" key="3">
    <source>
        <dbReference type="ARBA" id="ARBA00022490"/>
    </source>
</evidence>
<proteinExistence type="predicted"/>
<dbReference type="InterPro" id="IPR022712">
    <property type="entry name" value="Beta_Casp"/>
</dbReference>
<evidence type="ECO:0000313" key="7">
    <source>
        <dbReference type="Proteomes" id="UP000231279"/>
    </source>
</evidence>
<dbReference type="SUPFAM" id="SSF56281">
    <property type="entry name" value="Metallo-hydrolase/oxidoreductase"/>
    <property type="match status" value="1"/>
</dbReference>
<dbReference type="PANTHER" id="PTHR46094">
    <property type="entry name" value="INTEGRATOR COMPLEX SUBUNIT 9"/>
    <property type="match status" value="1"/>
</dbReference>
<evidence type="ECO:0000259" key="5">
    <source>
        <dbReference type="SMART" id="SM01027"/>
    </source>
</evidence>
<evidence type="ECO:0000256" key="2">
    <source>
        <dbReference type="ARBA" id="ARBA00004496"/>
    </source>
</evidence>
<evidence type="ECO:0000256" key="4">
    <source>
        <dbReference type="ARBA" id="ARBA00023242"/>
    </source>
</evidence>
<dbReference type="Gene3D" id="3.60.15.10">
    <property type="entry name" value="Ribonuclease Z/Hydroxyacylglutathione hydrolase-like"/>
    <property type="match status" value="1"/>
</dbReference>
<accession>A0A2G9I139</accession>
<dbReference type="Pfam" id="PF10996">
    <property type="entry name" value="Beta-Casp"/>
    <property type="match status" value="1"/>
</dbReference>
<comment type="subcellular location">
    <subcellularLocation>
        <location evidence="2">Cytoplasm</location>
    </subcellularLocation>
    <subcellularLocation>
        <location evidence="1">Nucleus</location>
    </subcellularLocation>
</comment>
<dbReference type="GO" id="GO:0005737">
    <property type="term" value="C:cytoplasm"/>
    <property type="evidence" value="ECO:0007669"/>
    <property type="project" value="UniProtKB-SubCell"/>
</dbReference>
<comment type="caution">
    <text evidence="6">The sequence shown here is derived from an EMBL/GenBank/DDBJ whole genome shotgun (WGS) entry which is preliminary data.</text>
</comment>
<reference evidence="7" key="1">
    <citation type="journal article" date="2018" name="Gigascience">
        <title>Genome assembly of the Pink Ipe (Handroanthus impetiginosus, Bignoniaceae), a highly valued, ecologically keystone Neotropical timber forest tree.</title>
        <authorList>
            <person name="Silva-Junior O.B."/>
            <person name="Grattapaglia D."/>
            <person name="Novaes E."/>
            <person name="Collevatti R.G."/>
        </authorList>
    </citation>
    <scope>NUCLEOTIDE SEQUENCE [LARGE SCALE GENOMIC DNA]</scope>
    <source>
        <strain evidence="7">cv. UFG-1</strain>
    </source>
</reference>